<dbReference type="Proteomes" id="UP000000238">
    <property type="component" value="Chromosome"/>
</dbReference>
<keyword evidence="2" id="KW-1185">Reference proteome</keyword>
<evidence type="ECO:0000313" key="1">
    <source>
        <dbReference type="EMBL" id="ABC30965.1"/>
    </source>
</evidence>
<evidence type="ECO:0000313" key="2">
    <source>
        <dbReference type="Proteomes" id="UP000000238"/>
    </source>
</evidence>
<dbReference type="Pfam" id="PF11391">
    <property type="entry name" value="DUF2798"/>
    <property type="match status" value="1"/>
</dbReference>
<proteinExistence type="predicted"/>
<dbReference type="InterPro" id="IPR021529">
    <property type="entry name" value="DUF2798"/>
</dbReference>
<dbReference type="AlphaFoldDB" id="Q2SEF9"/>
<dbReference type="KEGG" id="hch:HCH_04258"/>
<dbReference type="EMBL" id="CP000155">
    <property type="protein sequence ID" value="ABC30965.1"/>
    <property type="molecule type" value="Genomic_DNA"/>
</dbReference>
<sequence length="82" mass="9185">MSVKFRFFYSLTMSLALSFLMSAWVTFLNLGLQRDFTAHWMHAFLLAWPTAFTIAFALGPTVNKITEMLMAASATLGRKTGS</sequence>
<dbReference type="HOGENOM" id="CLU_173298_3_0_6"/>
<gene>
    <name evidence="1" type="ordered locus">HCH_04258</name>
</gene>
<dbReference type="RefSeq" id="WP_011398032.1">
    <property type="nucleotide sequence ID" value="NC_007645.1"/>
</dbReference>
<evidence type="ECO:0008006" key="3">
    <source>
        <dbReference type="Google" id="ProtNLM"/>
    </source>
</evidence>
<dbReference type="OrthoDB" id="8481133at2"/>
<organism evidence="1 2">
    <name type="scientific">Hahella chejuensis (strain KCTC 2396)</name>
    <dbReference type="NCBI Taxonomy" id="349521"/>
    <lineage>
        <taxon>Bacteria</taxon>
        <taxon>Pseudomonadati</taxon>
        <taxon>Pseudomonadota</taxon>
        <taxon>Gammaproteobacteria</taxon>
        <taxon>Oceanospirillales</taxon>
        <taxon>Hahellaceae</taxon>
        <taxon>Hahella</taxon>
    </lineage>
</organism>
<reference evidence="1 2" key="1">
    <citation type="journal article" date="2005" name="Nucleic Acids Res.">
        <title>Genomic blueprint of Hahella chejuensis, a marine microbe producing an algicidal agent.</title>
        <authorList>
            <person name="Jeong H."/>
            <person name="Yim J.H."/>
            <person name="Lee C."/>
            <person name="Choi S.-H."/>
            <person name="Park Y.K."/>
            <person name="Yoon S.H."/>
            <person name="Hur C.-G."/>
            <person name="Kang H.-Y."/>
            <person name="Kim D."/>
            <person name="Lee H.H."/>
            <person name="Park K.H."/>
            <person name="Park S.-H."/>
            <person name="Park H.-S."/>
            <person name="Lee H.K."/>
            <person name="Oh T.K."/>
            <person name="Kim J.F."/>
        </authorList>
    </citation>
    <scope>NUCLEOTIDE SEQUENCE [LARGE SCALE GENOMIC DNA]</scope>
    <source>
        <strain evidence="1 2">KCTC 2396</strain>
    </source>
</reference>
<dbReference type="eggNOG" id="ENOG5033AXW">
    <property type="taxonomic scope" value="Bacteria"/>
</dbReference>
<name>Q2SEF9_HAHCH</name>
<accession>Q2SEF9</accession>
<dbReference type="STRING" id="349521.HCH_04258"/>
<protein>
    <recommendedName>
        <fullName evidence="3">DUF2798 domain-containing protein</fullName>
    </recommendedName>
</protein>